<organism evidence="8 9">
    <name type="scientific">Stephania yunnanensis</name>
    <dbReference type="NCBI Taxonomy" id="152371"/>
    <lineage>
        <taxon>Eukaryota</taxon>
        <taxon>Viridiplantae</taxon>
        <taxon>Streptophyta</taxon>
        <taxon>Embryophyta</taxon>
        <taxon>Tracheophyta</taxon>
        <taxon>Spermatophyta</taxon>
        <taxon>Magnoliopsida</taxon>
        <taxon>Ranunculales</taxon>
        <taxon>Menispermaceae</taxon>
        <taxon>Menispermoideae</taxon>
        <taxon>Cissampelideae</taxon>
        <taxon>Stephania</taxon>
    </lineage>
</organism>
<keyword evidence="5 7" id="KW-0472">Membrane</keyword>
<feature type="transmembrane region" description="Helical" evidence="7">
    <location>
        <begin position="118"/>
        <end position="144"/>
    </location>
</feature>
<reference evidence="8 9" key="1">
    <citation type="submission" date="2024-01" db="EMBL/GenBank/DDBJ databases">
        <title>Genome assemblies of Stephania.</title>
        <authorList>
            <person name="Yang L."/>
        </authorList>
    </citation>
    <scope>NUCLEOTIDE SEQUENCE [LARGE SCALE GENOMIC DNA]</scope>
    <source>
        <strain evidence="8">YNDBR</strain>
        <tissue evidence="8">Leaf</tissue>
    </source>
</reference>
<keyword evidence="3 7" id="KW-0812">Transmembrane</keyword>
<comment type="subcellular location">
    <subcellularLocation>
        <location evidence="1">Membrane</location>
        <topology evidence="1">Multi-pass membrane protein</topology>
    </subcellularLocation>
</comment>
<feature type="transmembrane region" description="Helical" evidence="7">
    <location>
        <begin position="156"/>
        <end position="177"/>
    </location>
</feature>
<evidence type="ECO:0000256" key="6">
    <source>
        <dbReference type="SAM" id="MobiDB-lite"/>
    </source>
</evidence>
<dbReference type="InterPro" id="IPR000109">
    <property type="entry name" value="POT_fam"/>
</dbReference>
<evidence type="ECO:0000256" key="4">
    <source>
        <dbReference type="ARBA" id="ARBA00022989"/>
    </source>
</evidence>
<evidence type="ECO:0000256" key="1">
    <source>
        <dbReference type="ARBA" id="ARBA00004141"/>
    </source>
</evidence>
<dbReference type="AlphaFoldDB" id="A0AAP0LDP4"/>
<dbReference type="GO" id="GO:0022857">
    <property type="term" value="F:transmembrane transporter activity"/>
    <property type="evidence" value="ECO:0007669"/>
    <property type="project" value="InterPro"/>
</dbReference>
<feature type="region of interest" description="Disordered" evidence="6">
    <location>
        <begin position="1"/>
        <end position="21"/>
    </location>
</feature>
<feature type="transmembrane region" description="Helical" evidence="7">
    <location>
        <begin position="202"/>
        <end position="220"/>
    </location>
</feature>
<dbReference type="SUPFAM" id="SSF103473">
    <property type="entry name" value="MFS general substrate transporter"/>
    <property type="match status" value="1"/>
</dbReference>
<keyword evidence="9" id="KW-1185">Reference proteome</keyword>
<evidence type="ECO:0000313" key="9">
    <source>
        <dbReference type="Proteomes" id="UP001420932"/>
    </source>
</evidence>
<dbReference type="PANTHER" id="PTHR11654">
    <property type="entry name" value="OLIGOPEPTIDE TRANSPORTER-RELATED"/>
    <property type="match status" value="1"/>
</dbReference>
<evidence type="ECO:0000256" key="7">
    <source>
        <dbReference type="SAM" id="Phobius"/>
    </source>
</evidence>
<dbReference type="GO" id="GO:0016020">
    <property type="term" value="C:membrane"/>
    <property type="evidence" value="ECO:0007669"/>
    <property type="project" value="UniProtKB-SubCell"/>
</dbReference>
<comment type="caution">
    <text evidence="8">The sequence shown here is derived from an EMBL/GenBank/DDBJ whole genome shotgun (WGS) entry which is preliminary data.</text>
</comment>
<comment type="similarity">
    <text evidence="2">Belongs to the major facilitator superfamily. Proton-dependent oligopeptide transporter (POT/PTR) (TC 2.A.17) family.</text>
</comment>
<dbReference type="EMBL" id="JBBNAF010000001">
    <property type="protein sequence ID" value="KAK9168302.1"/>
    <property type="molecule type" value="Genomic_DNA"/>
</dbReference>
<sequence>MRGPKHNLLHQARQHHEPQTHLQLRDPTRLDILTHRHLHAPHHHPLRPRSHPRPTRLTGNERGLNLLQRIGTGLLFSILAMAVAALVEAKRLRVVAKTEVALDDKGHVKLGVTLPMSVFWLAPQFVILGIGDGFTLVGLQEYFYDQVPDNMRSLGIAFYSSVLGASSFLSSLLITVVDHVSRRGGRESWIGKDLNHSKLDKFYWLLGVMSGLNLFVYVLLARRYSYKRVQTTKVDVANNSLSHEAHELRGMGPINGDI</sequence>
<protein>
    <submittedName>
        <fullName evidence="8">Uncharacterized protein</fullName>
    </submittedName>
</protein>
<evidence type="ECO:0000256" key="5">
    <source>
        <dbReference type="ARBA" id="ARBA00023136"/>
    </source>
</evidence>
<dbReference type="Gene3D" id="1.20.1250.20">
    <property type="entry name" value="MFS general substrate transporter like domains"/>
    <property type="match status" value="1"/>
</dbReference>
<accession>A0AAP0LDP4</accession>
<dbReference type="InterPro" id="IPR036259">
    <property type="entry name" value="MFS_trans_sf"/>
</dbReference>
<dbReference type="Proteomes" id="UP001420932">
    <property type="component" value="Unassembled WGS sequence"/>
</dbReference>
<proteinExistence type="inferred from homology"/>
<dbReference type="Pfam" id="PF00854">
    <property type="entry name" value="PTR2"/>
    <property type="match status" value="1"/>
</dbReference>
<evidence type="ECO:0000313" key="8">
    <source>
        <dbReference type="EMBL" id="KAK9168302.1"/>
    </source>
</evidence>
<evidence type="ECO:0000256" key="2">
    <source>
        <dbReference type="ARBA" id="ARBA00005982"/>
    </source>
</evidence>
<gene>
    <name evidence="8" type="ORF">Syun_000442</name>
</gene>
<feature type="transmembrane region" description="Helical" evidence="7">
    <location>
        <begin position="66"/>
        <end position="87"/>
    </location>
</feature>
<name>A0AAP0LDP4_9MAGN</name>
<evidence type="ECO:0000256" key="3">
    <source>
        <dbReference type="ARBA" id="ARBA00022692"/>
    </source>
</evidence>
<keyword evidence="4 7" id="KW-1133">Transmembrane helix</keyword>